<dbReference type="EMBL" id="CP045227">
    <property type="protein sequence ID" value="QFS51018.1"/>
    <property type="molecule type" value="Genomic_DNA"/>
</dbReference>
<dbReference type="KEGG" id="nsh:GXM_08512"/>
<keyword evidence="2" id="KW-1185">Reference proteome</keyword>
<sequence>MKDRELSISIINSIDKSSIIELTSDLSEIIIDATIESKILADIPIFGSLIKLSKIGSSVSNYLYSKKIYTFLKELSKIPEQQRKAFTQKLADENEQVKIGERLLLLIDKLDEIDKSKLLAKTLGAFIQEKITKREFNLISQAILQLNTEYIEELVHFYLFNNTYIDPSSVDHFYNCGFISLAGEGAGVPMGGYRKNHIGEKFVNEILKLSKIEILNSIFKIVLYFQSQEELNDSRKYITRIMSINEVQEFLSQFDENYILCLSITGYQIFGKNRAWIIRYVGNNKYQHIVEINNS</sequence>
<proteinExistence type="predicted"/>
<dbReference type="AlphaFoldDB" id="A0A5P8WE33"/>
<protein>
    <submittedName>
        <fullName evidence="1">Uncharacterized protein</fullName>
    </submittedName>
</protein>
<evidence type="ECO:0000313" key="1">
    <source>
        <dbReference type="EMBL" id="QFS51018.1"/>
    </source>
</evidence>
<gene>
    <name evidence="1" type="ORF">GXM_08512</name>
</gene>
<reference evidence="1 2" key="1">
    <citation type="submission" date="2019-10" db="EMBL/GenBank/DDBJ databases">
        <title>Genomic and transcriptomic insights into the perfect genentic adaptation of a filamentous nitrogen-fixing cyanobacterium to rice fields.</title>
        <authorList>
            <person name="Chen Z."/>
        </authorList>
    </citation>
    <scope>NUCLEOTIDE SEQUENCE [LARGE SCALE GENOMIC DNA]</scope>
    <source>
        <strain evidence="1">CCNUC1</strain>
    </source>
</reference>
<name>A0A5P8WE33_9NOSO</name>
<dbReference type="RefSeq" id="WP_152591732.1">
    <property type="nucleotide sequence ID" value="NZ_CP045227.1"/>
</dbReference>
<dbReference type="Proteomes" id="UP000326678">
    <property type="component" value="Chromosome Gxm2"/>
</dbReference>
<organism evidence="1 2">
    <name type="scientific">Nostoc sphaeroides CCNUC1</name>
    <dbReference type="NCBI Taxonomy" id="2653204"/>
    <lineage>
        <taxon>Bacteria</taxon>
        <taxon>Bacillati</taxon>
        <taxon>Cyanobacteriota</taxon>
        <taxon>Cyanophyceae</taxon>
        <taxon>Nostocales</taxon>
        <taxon>Nostocaceae</taxon>
        <taxon>Nostoc</taxon>
    </lineage>
</organism>
<accession>A0A5P8WE33</accession>
<evidence type="ECO:0000313" key="2">
    <source>
        <dbReference type="Proteomes" id="UP000326678"/>
    </source>
</evidence>